<dbReference type="AlphaFoldDB" id="D5VSU0"/>
<gene>
    <name evidence="1" type="ordered locus">Metin_0985</name>
</gene>
<dbReference type="EMBL" id="CP002009">
    <property type="protein sequence ID" value="ADG13643.1"/>
    <property type="molecule type" value="Genomic_DNA"/>
</dbReference>
<name>D5VSU0_METIM</name>
<keyword evidence="2" id="KW-1185">Reference proteome</keyword>
<dbReference type="KEGG" id="mif:Metin_0985"/>
<dbReference type="Proteomes" id="UP000002061">
    <property type="component" value="Chromosome"/>
</dbReference>
<dbReference type="STRING" id="573063.Metin_0985"/>
<sequence length="69" mass="8484">MDKLIYMSMKKVLTEELKNIEADIKKLFEKWGCKEKEEFLKKADKEDVDKFLYLDEQYKRILKCLEELF</sequence>
<protein>
    <submittedName>
        <fullName evidence="1">Uncharacterized protein</fullName>
    </submittedName>
</protein>
<proteinExistence type="predicted"/>
<evidence type="ECO:0000313" key="1">
    <source>
        <dbReference type="EMBL" id="ADG13643.1"/>
    </source>
</evidence>
<organism evidence="1 2">
    <name type="scientific">Methanocaldococcus infernus (strain DSM 11812 / JCM 15783 / ME)</name>
    <dbReference type="NCBI Taxonomy" id="573063"/>
    <lineage>
        <taxon>Archaea</taxon>
        <taxon>Methanobacteriati</taxon>
        <taxon>Methanobacteriota</taxon>
        <taxon>Methanomada group</taxon>
        <taxon>Methanococci</taxon>
        <taxon>Methanococcales</taxon>
        <taxon>Methanocaldococcaceae</taxon>
        <taxon>Methanocaldococcus</taxon>
    </lineage>
</organism>
<reference evidence="1" key="1">
    <citation type="submission" date="2010-04" db="EMBL/GenBank/DDBJ databases">
        <title>Complete sequence of Methanocaldococcus infernus ME.</title>
        <authorList>
            <consortium name="US DOE Joint Genome Institute"/>
            <person name="Lucas S."/>
            <person name="Copeland A."/>
            <person name="Lapidus A."/>
            <person name="Cheng J.-F."/>
            <person name="Bruce D."/>
            <person name="Goodwin L."/>
            <person name="Pitluck S."/>
            <person name="Munk A.C."/>
            <person name="Detter J.C."/>
            <person name="Han C."/>
            <person name="Tapia R."/>
            <person name="Land M."/>
            <person name="Hauser L."/>
            <person name="Kyrpides N."/>
            <person name="Mikhailova N."/>
            <person name="Sieprawska-Lupa M."/>
            <person name="Whitman W.B."/>
            <person name="Woyke T."/>
        </authorList>
    </citation>
    <scope>NUCLEOTIDE SEQUENCE [LARGE SCALE GENOMIC DNA]</scope>
    <source>
        <strain evidence="1">ME</strain>
    </source>
</reference>
<accession>D5VSU0</accession>
<evidence type="ECO:0000313" key="2">
    <source>
        <dbReference type="Proteomes" id="UP000002061"/>
    </source>
</evidence>
<dbReference type="HOGENOM" id="CLU_2766088_0_0_2"/>